<dbReference type="GO" id="GO:0016491">
    <property type="term" value="F:oxidoreductase activity"/>
    <property type="evidence" value="ECO:0007669"/>
    <property type="project" value="UniProtKB-KW"/>
</dbReference>
<dbReference type="AlphaFoldDB" id="A0A1C7P1G7"/>
<dbReference type="Gene3D" id="3.30.9.10">
    <property type="entry name" value="D-Amino Acid Oxidase, subunit A, domain 2"/>
    <property type="match status" value="1"/>
</dbReference>
<keyword evidence="1" id="KW-0560">Oxidoreductase</keyword>
<protein>
    <submittedName>
        <fullName evidence="3">FAD-dependent oxidoreductase</fullName>
    </submittedName>
</protein>
<reference evidence="3 4" key="1">
    <citation type="journal article" date="2016" name="Syst. Appl. Microbiol.">
        <title>Pararhizobium polonicum sp. nov. isolated from tumors on stone fruit rootstocks.</title>
        <authorList>
            <person name="Pulawska J."/>
            <person name="Kuzmanovic N."/>
            <person name="Willems A."/>
            <person name="Pothier J.F."/>
        </authorList>
    </citation>
    <scope>NUCLEOTIDE SEQUENCE [LARGE SCALE GENOMIC DNA]</scope>
    <source>
        <strain evidence="3 4">F5.1</strain>
    </source>
</reference>
<dbReference type="RefSeq" id="WP_068954168.1">
    <property type="nucleotide sequence ID" value="NZ_LGLV01000007.1"/>
</dbReference>
<dbReference type="InterPro" id="IPR036188">
    <property type="entry name" value="FAD/NAD-bd_sf"/>
</dbReference>
<dbReference type="OrthoDB" id="9814969at2"/>
<dbReference type="Proteomes" id="UP000093111">
    <property type="component" value="Unassembled WGS sequence"/>
</dbReference>
<proteinExistence type="predicted"/>
<evidence type="ECO:0000256" key="1">
    <source>
        <dbReference type="ARBA" id="ARBA00023002"/>
    </source>
</evidence>
<feature type="domain" description="FAD dependent oxidoreductase" evidence="2">
    <location>
        <begin position="33"/>
        <end position="384"/>
    </location>
</feature>
<dbReference type="InterPro" id="IPR006076">
    <property type="entry name" value="FAD-dep_OxRdtase"/>
</dbReference>
<evidence type="ECO:0000313" key="3">
    <source>
        <dbReference type="EMBL" id="OBZ95125.1"/>
    </source>
</evidence>
<sequence length="429" mass="46542">MTAWPVDQPSPLWMALSRERFEAPELRGDIEADVVVIGGGISGLATALELARRGRKVVLLEAVKIGYGASGRANGQVISALTRHGPAAIRTLWPGERGERFIALVQGAADTLFTLVETYGIDCDARRNGWLQPAHSKGRARRVAGLAEQWAAAGAPAAALSAREMEARLGAGGYHGGWEHRGGGHINPYAFTLGLARAAVQEGVSIFEESPALRVERDGDTWLIETPQDRIRAPKLALATAAHTGNLWPSLRRSIVPVTSYQAATEPLGELAERILPGDEAASDTRMDLRYFRKDRDGRLVSGAALAVQLGAATRLPALVARRLREMFPALPHKPMAFFWRGRIAMTVDRLPHLHRREDGLCAWIGCNGRGLALACAMGPVLADAIDGVPDDQLAVRPTEPPPVPLHAITSRIARLILPWYRFKDSREI</sequence>
<dbReference type="GO" id="GO:0005737">
    <property type="term" value="C:cytoplasm"/>
    <property type="evidence" value="ECO:0007669"/>
    <property type="project" value="TreeGrafter"/>
</dbReference>
<name>A0A1C7P1G7_9HYPH</name>
<accession>A0A1C7P1G7</accession>
<organism evidence="3 4">
    <name type="scientific">Pararhizobium polonicum</name>
    <dbReference type="NCBI Taxonomy" id="1612624"/>
    <lineage>
        <taxon>Bacteria</taxon>
        <taxon>Pseudomonadati</taxon>
        <taxon>Pseudomonadota</taxon>
        <taxon>Alphaproteobacteria</taxon>
        <taxon>Hyphomicrobiales</taxon>
        <taxon>Rhizobiaceae</taxon>
        <taxon>Rhizobium/Agrobacterium group</taxon>
        <taxon>Pararhizobium</taxon>
    </lineage>
</organism>
<dbReference type="PATRIC" id="fig|1612624.7.peg.4068"/>
<evidence type="ECO:0000259" key="2">
    <source>
        <dbReference type="Pfam" id="PF01266"/>
    </source>
</evidence>
<dbReference type="STRING" id="1612624.ADU59_10965"/>
<dbReference type="PANTHER" id="PTHR13847">
    <property type="entry name" value="SARCOSINE DEHYDROGENASE-RELATED"/>
    <property type="match status" value="1"/>
</dbReference>
<dbReference type="Pfam" id="PF01266">
    <property type="entry name" value="DAO"/>
    <property type="match status" value="1"/>
</dbReference>
<comment type="caution">
    <text evidence="3">The sequence shown here is derived from an EMBL/GenBank/DDBJ whole genome shotgun (WGS) entry which is preliminary data.</text>
</comment>
<dbReference type="EMBL" id="LGLV01000007">
    <property type="protein sequence ID" value="OBZ95125.1"/>
    <property type="molecule type" value="Genomic_DNA"/>
</dbReference>
<gene>
    <name evidence="3" type="ORF">ADU59_10965</name>
</gene>
<dbReference type="Gene3D" id="3.50.50.60">
    <property type="entry name" value="FAD/NAD(P)-binding domain"/>
    <property type="match status" value="1"/>
</dbReference>
<evidence type="ECO:0000313" key="4">
    <source>
        <dbReference type="Proteomes" id="UP000093111"/>
    </source>
</evidence>
<dbReference type="SUPFAM" id="SSF51905">
    <property type="entry name" value="FAD/NAD(P)-binding domain"/>
    <property type="match status" value="1"/>
</dbReference>
<keyword evidence="4" id="KW-1185">Reference proteome</keyword>
<dbReference type="PANTHER" id="PTHR13847:SF281">
    <property type="entry name" value="FAD DEPENDENT OXIDOREDUCTASE DOMAIN-CONTAINING PROTEIN"/>
    <property type="match status" value="1"/>
</dbReference>